<accession>A0A1H0HWV9</accession>
<keyword evidence="1" id="KW-1133">Transmembrane helix</keyword>
<dbReference type="Proteomes" id="UP000199004">
    <property type="component" value="Unassembled WGS sequence"/>
</dbReference>
<feature type="transmembrane region" description="Helical" evidence="1">
    <location>
        <begin position="24"/>
        <end position="46"/>
    </location>
</feature>
<organism evidence="2 3">
    <name type="scientific">Nocardioides szechwanensis</name>
    <dbReference type="NCBI Taxonomy" id="1005944"/>
    <lineage>
        <taxon>Bacteria</taxon>
        <taxon>Bacillati</taxon>
        <taxon>Actinomycetota</taxon>
        <taxon>Actinomycetes</taxon>
        <taxon>Propionibacteriales</taxon>
        <taxon>Nocardioidaceae</taxon>
        <taxon>Nocardioides</taxon>
    </lineage>
</organism>
<dbReference type="InterPro" id="IPR014509">
    <property type="entry name" value="YjdF-like"/>
</dbReference>
<protein>
    <recommendedName>
        <fullName evidence="4">DUF2238 domain-containing protein</fullName>
    </recommendedName>
</protein>
<evidence type="ECO:0000313" key="3">
    <source>
        <dbReference type="Proteomes" id="UP000199004"/>
    </source>
</evidence>
<keyword evidence="3" id="KW-1185">Reference proteome</keyword>
<keyword evidence="1" id="KW-0472">Membrane</keyword>
<dbReference type="Pfam" id="PF09997">
    <property type="entry name" value="DUF2238"/>
    <property type="match status" value="1"/>
</dbReference>
<gene>
    <name evidence="2" type="ORF">SAMN05192576_3593</name>
</gene>
<name>A0A1H0HWV9_9ACTN</name>
<evidence type="ECO:0000256" key="1">
    <source>
        <dbReference type="SAM" id="Phobius"/>
    </source>
</evidence>
<dbReference type="STRING" id="1005944.SAMN05192576_3593"/>
<sequence>MAVIGFPGQSTRETHRAETHRGLVLVRVLDIVAKAVLLVLLILVAINPEWGNLEGKAPVARAVIYPMFAFVVPAIWWAFLRTRRPYPWAADLLATLACFSDILGNRLDLYDALTWFDDWMHFMDTGVVSAAVVILTLDHTATRAAVVERAIAAGLTGSLAWELFEYVSFVTRSVELNWAYADTLGDLTLGWLGSVVAALLIHATWQTFEQPPT</sequence>
<dbReference type="OrthoDB" id="5179615at2"/>
<feature type="transmembrane region" description="Helical" evidence="1">
    <location>
        <begin position="58"/>
        <end position="79"/>
    </location>
</feature>
<dbReference type="RefSeq" id="WP_091026193.1">
    <property type="nucleotide sequence ID" value="NZ_BKAE01000009.1"/>
</dbReference>
<reference evidence="2 3" key="1">
    <citation type="submission" date="2016-10" db="EMBL/GenBank/DDBJ databases">
        <authorList>
            <person name="de Groot N.N."/>
        </authorList>
    </citation>
    <scope>NUCLEOTIDE SEQUENCE [LARGE SCALE GENOMIC DNA]</scope>
    <source>
        <strain evidence="2 3">CGMCC 1.11147</strain>
    </source>
</reference>
<dbReference type="EMBL" id="FNIC01000007">
    <property type="protein sequence ID" value="SDO23400.1"/>
    <property type="molecule type" value="Genomic_DNA"/>
</dbReference>
<evidence type="ECO:0000313" key="2">
    <source>
        <dbReference type="EMBL" id="SDO23400.1"/>
    </source>
</evidence>
<evidence type="ECO:0008006" key="4">
    <source>
        <dbReference type="Google" id="ProtNLM"/>
    </source>
</evidence>
<dbReference type="AlphaFoldDB" id="A0A1H0HWV9"/>
<keyword evidence="1" id="KW-0812">Transmembrane</keyword>
<proteinExistence type="predicted"/>